<reference evidence="1 2" key="1">
    <citation type="submission" date="2013-03" db="EMBL/GenBank/DDBJ databases">
        <title>Assembly of a new bacterial strain Brevibacillus borstelensis AK1.</title>
        <authorList>
            <person name="Rajan I."/>
            <person name="PoliReddy D."/>
            <person name="Sugumar T."/>
            <person name="Rathinam K."/>
            <person name="Alqarawi S."/>
            <person name="Khalil A.B."/>
            <person name="Sivakumar N."/>
        </authorList>
    </citation>
    <scope>NUCLEOTIDE SEQUENCE [LARGE SCALE GENOMIC DNA]</scope>
    <source>
        <strain evidence="1 2">AK1</strain>
    </source>
</reference>
<evidence type="ECO:0000313" key="1">
    <source>
        <dbReference type="EMBL" id="EMT52437.1"/>
    </source>
</evidence>
<evidence type="ECO:0000313" key="2">
    <source>
        <dbReference type="Proteomes" id="UP000012081"/>
    </source>
</evidence>
<dbReference type="EMBL" id="APBN01000004">
    <property type="protein sequence ID" value="EMT52437.1"/>
    <property type="molecule type" value="Genomic_DNA"/>
</dbReference>
<sequence>MDRKGEPLPVFMFGAIVCMSGGNETKAARKRKYIEGYIWKLQEAKRGRIIPFFAVWRCNFVRRVCNHLVK</sequence>
<organism evidence="1 2">
    <name type="scientific">Brevibacillus borstelensis AK1</name>
    <dbReference type="NCBI Taxonomy" id="1300222"/>
    <lineage>
        <taxon>Bacteria</taxon>
        <taxon>Bacillati</taxon>
        <taxon>Bacillota</taxon>
        <taxon>Bacilli</taxon>
        <taxon>Bacillales</taxon>
        <taxon>Paenibacillaceae</taxon>
        <taxon>Brevibacillus</taxon>
    </lineage>
</organism>
<dbReference type="Proteomes" id="UP000012081">
    <property type="component" value="Unassembled WGS sequence"/>
</dbReference>
<gene>
    <name evidence="1" type="ORF">I532_12309</name>
</gene>
<proteinExistence type="predicted"/>
<name>M8DG64_9BACL</name>
<accession>M8DG64</accession>
<comment type="caution">
    <text evidence="1">The sequence shown here is derived from an EMBL/GenBank/DDBJ whole genome shotgun (WGS) entry which is preliminary data.</text>
</comment>
<protein>
    <submittedName>
        <fullName evidence="1">Uncharacterized protein</fullName>
    </submittedName>
</protein>
<dbReference type="AlphaFoldDB" id="M8DG64"/>
<keyword evidence="2" id="KW-1185">Reference proteome</keyword>
<dbReference type="STRING" id="1300222.I532_12309"/>